<dbReference type="FunFam" id="3.30.300.20:FF:000004">
    <property type="entry name" value="GTPase Der"/>
    <property type="match status" value="1"/>
</dbReference>
<dbReference type="RefSeq" id="WP_152215822.1">
    <property type="nucleotide sequence ID" value="NZ_WESC01000006.1"/>
</dbReference>
<feature type="binding site" evidence="8">
    <location>
        <begin position="119"/>
        <end position="122"/>
    </location>
    <ligand>
        <name>GTP</name>
        <dbReference type="ChEBI" id="CHEBI:37565"/>
        <label>1</label>
    </ligand>
</feature>
<dbReference type="InterPro" id="IPR006073">
    <property type="entry name" value="GTP-bd"/>
</dbReference>
<dbReference type="CDD" id="cd01894">
    <property type="entry name" value="EngA1"/>
    <property type="match status" value="1"/>
</dbReference>
<dbReference type="Pfam" id="PF01926">
    <property type="entry name" value="MMR_HSR1"/>
    <property type="match status" value="2"/>
</dbReference>
<feature type="binding site" evidence="8">
    <location>
        <begin position="209"/>
        <end position="216"/>
    </location>
    <ligand>
        <name>GTP</name>
        <dbReference type="ChEBI" id="CHEBI:37565"/>
        <label>2</label>
    </ligand>
</feature>
<evidence type="ECO:0000313" key="12">
    <source>
        <dbReference type="EMBL" id="KAB7740457.1"/>
    </source>
</evidence>
<dbReference type="PROSITE" id="PS51712">
    <property type="entry name" value="G_ENGA"/>
    <property type="match status" value="2"/>
</dbReference>
<dbReference type="PRINTS" id="PR00326">
    <property type="entry name" value="GTP1OBG"/>
</dbReference>
<evidence type="ECO:0000256" key="4">
    <source>
        <dbReference type="ARBA" id="ARBA00022737"/>
    </source>
</evidence>
<gene>
    <name evidence="8" type="primary">der</name>
    <name evidence="12" type="ORF">F2P47_07975</name>
</gene>
<keyword evidence="3 8" id="KW-0690">Ribosome biogenesis</keyword>
<dbReference type="Proteomes" id="UP000468901">
    <property type="component" value="Unassembled WGS sequence"/>
</dbReference>
<keyword evidence="13" id="KW-1185">Reference proteome</keyword>
<evidence type="ECO:0000256" key="2">
    <source>
        <dbReference type="ARBA" id="ARBA00020953"/>
    </source>
</evidence>
<keyword evidence="5 8" id="KW-0547">Nucleotide-binding</keyword>
<keyword evidence="4 10" id="KW-0677">Repeat</keyword>
<feature type="binding site" evidence="8">
    <location>
        <begin position="256"/>
        <end position="260"/>
    </location>
    <ligand>
        <name>GTP</name>
        <dbReference type="ChEBI" id="CHEBI:37565"/>
        <label>2</label>
    </ligand>
</feature>
<dbReference type="InterPro" id="IPR027417">
    <property type="entry name" value="P-loop_NTPase"/>
</dbReference>
<dbReference type="Gene3D" id="3.40.50.300">
    <property type="entry name" value="P-loop containing nucleotide triphosphate hydrolases"/>
    <property type="match status" value="2"/>
</dbReference>
<comment type="subunit">
    <text evidence="8">Associates with the 50S ribosomal subunit.</text>
</comment>
<comment type="caution">
    <text evidence="12">The sequence shown here is derived from an EMBL/GenBank/DDBJ whole genome shotgun (WGS) entry which is preliminary data.</text>
</comment>
<dbReference type="GO" id="GO:0042254">
    <property type="term" value="P:ribosome biogenesis"/>
    <property type="evidence" value="ECO:0007669"/>
    <property type="project" value="UniProtKB-KW"/>
</dbReference>
<dbReference type="InterPro" id="IPR005225">
    <property type="entry name" value="Small_GTP-bd"/>
</dbReference>
<evidence type="ECO:0000256" key="1">
    <source>
        <dbReference type="ARBA" id="ARBA00008279"/>
    </source>
</evidence>
<evidence type="ECO:0000256" key="5">
    <source>
        <dbReference type="ARBA" id="ARBA00022741"/>
    </source>
</evidence>
<protein>
    <recommendedName>
        <fullName evidence="2 8">GTPase Der</fullName>
    </recommendedName>
    <alternativeName>
        <fullName evidence="7 8">GTP-binding protein EngA</fullName>
    </alternativeName>
</protein>
<dbReference type="CDD" id="cd01895">
    <property type="entry name" value="EngA2"/>
    <property type="match status" value="1"/>
</dbReference>
<feature type="binding site" evidence="8">
    <location>
        <begin position="9"/>
        <end position="16"/>
    </location>
    <ligand>
        <name>GTP</name>
        <dbReference type="ChEBI" id="CHEBI:37565"/>
        <label>1</label>
    </ligand>
</feature>
<dbReference type="NCBIfam" id="TIGR03594">
    <property type="entry name" value="GTPase_EngA"/>
    <property type="match status" value="1"/>
</dbReference>
<evidence type="ECO:0000256" key="9">
    <source>
        <dbReference type="PROSITE-ProRule" id="PRU01049"/>
    </source>
</evidence>
<evidence type="ECO:0000256" key="7">
    <source>
        <dbReference type="ARBA" id="ARBA00032345"/>
    </source>
</evidence>
<dbReference type="EMBL" id="WESC01000006">
    <property type="protein sequence ID" value="KAB7740457.1"/>
    <property type="molecule type" value="Genomic_DNA"/>
</dbReference>
<reference evidence="12 13" key="1">
    <citation type="submission" date="2019-09" db="EMBL/GenBank/DDBJ databases">
        <title>Parvibaculum sedimenti sp. nov., isolated from sediment.</title>
        <authorList>
            <person name="Wang Y."/>
        </authorList>
    </citation>
    <scope>NUCLEOTIDE SEQUENCE [LARGE SCALE GENOMIC DNA]</scope>
    <source>
        <strain evidence="12 13">HXT-9</strain>
    </source>
</reference>
<dbReference type="AlphaFoldDB" id="A0A6N6VJR3"/>
<dbReference type="FunFam" id="3.40.50.300:FF:000057">
    <property type="entry name" value="GTPase Der"/>
    <property type="match status" value="1"/>
</dbReference>
<evidence type="ECO:0000256" key="8">
    <source>
        <dbReference type="HAMAP-Rule" id="MF_00195"/>
    </source>
</evidence>
<evidence type="ECO:0000313" key="13">
    <source>
        <dbReference type="Proteomes" id="UP000468901"/>
    </source>
</evidence>
<proteinExistence type="inferred from homology"/>
<dbReference type="InterPro" id="IPR031166">
    <property type="entry name" value="G_ENGA"/>
</dbReference>
<dbReference type="HAMAP" id="MF_00195">
    <property type="entry name" value="GTPase_Der"/>
    <property type="match status" value="1"/>
</dbReference>
<dbReference type="Pfam" id="PF14714">
    <property type="entry name" value="KH_dom-like"/>
    <property type="match status" value="1"/>
</dbReference>
<dbReference type="InterPro" id="IPR015946">
    <property type="entry name" value="KH_dom-like_a/b"/>
</dbReference>
<feature type="binding site" evidence="8">
    <location>
        <begin position="321"/>
        <end position="324"/>
    </location>
    <ligand>
        <name>GTP</name>
        <dbReference type="ChEBI" id="CHEBI:37565"/>
        <label>2</label>
    </ligand>
</feature>
<dbReference type="PANTHER" id="PTHR43834:SF6">
    <property type="entry name" value="GTPASE DER"/>
    <property type="match status" value="1"/>
</dbReference>
<feature type="domain" description="EngA-type G" evidence="11">
    <location>
        <begin position="3"/>
        <end position="167"/>
    </location>
</feature>
<sequence length="470" mass="52192">MPFKVAIVGRPNVGKSTLFNRLVGKKLALVDDTPGVTRDRREGEAHLGDLTFTVVDTAGLEEASTESLEGRMRRQTDAAIAEADVCLLLMDARAGVTPLDKRFAQILRKSPTPVVLVANKCEGGAGESGRMEAFELGLGAPIPLSAEHGEGLSALYQSLQPYADRIEEEEREQAVEDALDEAEGADGRFDPEAPYEPDLEAPLRIAVVGRPNVGKSTLVNYLLGEDRMLTGPEAGITRDAIGIEWTWRGRRVKLWDTAGMRRRARVTQKLEKLSVADTLRAIRFAEVVAITLDASIPFERQDLHIADLVEQEGRGMLIVVNKWDVVEDTQAKLRELKEELERLLPQVRGMPIVTLSALTGRGTDKLMPAIEKVHTLWNARISTAKLNRWLEEAISRHPPPAVKGRAINIKYMAQVKSRPPTFAVFSNRAEEVPTAYRRYLVNGLRETFDIPGVPIRLFMRARKNPFADKK</sequence>
<comment type="function">
    <text evidence="8 10">GTPase that plays an essential role in the late steps of ribosome biogenesis.</text>
</comment>
<organism evidence="12 13">
    <name type="scientific">Parvibaculum sedimenti</name>
    <dbReference type="NCBI Taxonomy" id="2608632"/>
    <lineage>
        <taxon>Bacteria</taxon>
        <taxon>Pseudomonadati</taxon>
        <taxon>Pseudomonadota</taxon>
        <taxon>Alphaproteobacteria</taxon>
        <taxon>Hyphomicrobiales</taxon>
        <taxon>Parvibaculaceae</taxon>
        <taxon>Parvibaculum</taxon>
    </lineage>
</organism>
<dbReference type="PIRSF" id="PIRSF006485">
    <property type="entry name" value="GTP-binding_EngA"/>
    <property type="match status" value="1"/>
</dbReference>
<feature type="domain" description="EngA-type G" evidence="11">
    <location>
        <begin position="203"/>
        <end position="378"/>
    </location>
</feature>
<dbReference type="InterPro" id="IPR016484">
    <property type="entry name" value="GTPase_Der"/>
</dbReference>
<name>A0A6N6VJR3_9HYPH</name>
<evidence type="ECO:0000259" key="11">
    <source>
        <dbReference type="PROSITE" id="PS51712"/>
    </source>
</evidence>
<keyword evidence="6 8" id="KW-0342">GTP-binding</keyword>
<comment type="similarity">
    <text evidence="1 8 9 10">Belongs to the TRAFAC class TrmE-Era-EngA-EngB-Septin-like GTPase superfamily. EngA (Der) GTPase family.</text>
</comment>
<evidence type="ECO:0000256" key="6">
    <source>
        <dbReference type="ARBA" id="ARBA00023134"/>
    </source>
</evidence>
<feature type="binding site" evidence="8">
    <location>
        <begin position="56"/>
        <end position="60"/>
    </location>
    <ligand>
        <name>GTP</name>
        <dbReference type="ChEBI" id="CHEBI:37565"/>
        <label>1</label>
    </ligand>
</feature>
<dbReference type="InterPro" id="IPR032859">
    <property type="entry name" value="KH_dom-like"/>
</dbReference>
<evidence type="ECO:0000256" key="3">
    <source>
        <dbReference type="ARBA" id="ARBA00022517"/>
    </source>
</evidence>
<dbReference type="GO" id="GO:0005525">
    <property type="term" value="F:GTP binding"/>
    <property type="evidence" value="ECO:0007669"/>
    <property type="project" value="UniProtKB-UniRule"/>
</dbReference>
<dbReference type="PANTHER" id="PTHR43834">
    <property type="entry name" value="GTPASE DER"/>
    <property type="match status" value="1"/>
</dbReference>
<dbReference type="SUPFAM" id="SSF52540">
    <property type="entry name" value="P-loop containing nucleoside triphosphate hydrolases"/>
    <property type="match status" value="2"/>
</dbReference>
<evidence type="ECO:0000256" key="10">
    <source>
        <dbReference type="RuleBase" id="RU004481"/>
    </source>
</evidence>
<dbReference type="Gene3D" id="3.30.300.20">
    <property type="match status" value="1"/>
</dbReference>
<accession>A0A6N6VJR3</accession>
<dbReference type="NCBIfam" id="TIGR00231">
    <property type="entry name" value="small_GTP"/>
    <property type="match status" value="2"/>
</dbReference>